<reference evidence="2 3" key="1">
    <citation type="submission" date="2016-09" db="EMBL/GenBank/DDBJ databases">
        <title>Vagococcus teuberi sp. nov., isolated from the Malian artisanal sour milk fene.</title>
        <authorList>
            <person name="Wullschleger S."/>
            <person name="Seifert C."/>
            <person name="Baumgartner S."/>
            <person name="Lacroix C."/>
            <person name="Bonfoh B."/>
            <person name="Stevens M.J."/>
            <person name="Meile L."/>
        </authorList>
    </citation>
    <scope>NUCLEOTIDE SEQUENCE [LARGE SCALE GENOMIC DNA]</scope>
    <source>
        <strain evidence="2 3">DSM 21459</strain>
    </source>
</reference>
<dbReference type="InterPro" id="IPR025503">
    <property type="entry name" value="DUF4391"/>
</dbReference>
<evidence type="ECO:0000313" key="2">
    <source>
        <dbReference type="EMBL" id="APB30622.1"/>
    </source>
</evidence>
<name>A0A1J0A3W6_9ENTE</name>
<dbReference type="AlphaFoldDB" id="A0A1J0A3W6"/>
<evidence type="ECO:0000256" key="1">
    <source>
        <dbReference type="SAM" id="Coils"/>
    </source>
</evidence>
<keyword evidence="3" id="KW-1185">Reference proteome</keyword>
<proteinExistence type="predicted"/>
<organism evidence="2 3">
    <name type="scientific">Vagococcus teuberi</name>
    <dbReference type="NCBI Taxonomy" id="519472"/>
    <lineage>
        <taxon>Bacteria</taxon>
        <taxon>Bacillati</taxon>
        <taxon>Bacillota</taxon>
        <taxon>Bacilli</taxon>
        <taxon>Lactobacillales</taxon>
        <taxon>Enterococcaceae</taxon>
        <taxon>Vagococcus</taxon>
    </lineage>
</organism>
<feature type="coiled-coil region" evidence="1">
    <location>
        <begin position="156"/>
        <end position="183"/>
    </location>
</feature>
<sequence>MFDLPKKTQIKRNIYKKLIYEKFPKELSGNKKEIFDKEIKKITLINEISEQSINIRPTDNVSAIFLVLIELKTKDFTNANISLVSRLFGQKILVVLKYEDEYRLSIYETKLLLGDWKKKDEISLILQGLDLSNVWENLVTQVAKIEIEEGNSLEEQISLEARKEKLIKLIEKTEKQARKESQAKKKFELYKQLKEYKKELEEM</sequence>
<dbReference type="EMBL" id="CP017267">
    <property type="protein sequence ID" value="APB30622.1"/>
    <property type="molecule type" value="Genomic_DNA"/>
</dbReference>
<keyword evidence="1" id="KW-0175">Coiled coil</keyword>
<gene>
    <name evidence="2" type="ORF">BHY08_01535</name>
</gene>
<evidence type="ECO:0000313" key="3">
    <source>
        <dbReference type="Proteomes" id="UP000191200"/>
    </source>
</evidence>
<evidence type="ECO:0008006" key="4">
    <source>
        <dbReference type="Google" id="ProtNLM"/>
    </source>
</evidence>
<dbReference type="OrthoDB" id="9805811at2"/>
<accession>A0A1J0A3W6</accession>
<dbReference type="RefSeq" id="WP_071456191.1">
    <property type="nucleotide sequence ID" value="NZ_CP017267.1"/>
</dbReference>
<dbReference type="Proteomes" id="UP000191200">
    <property type="component" value="Chromosome"/>
</dbReference>
<dbReference type="KEGG" id="vte:BHY08_01535"/>
<protein>
    <recommendedName>
        <fullName evidence="4">DUF4391 domain-containing protein</fullName>
    </recommendedName>
</protein>
<dbReference type="STRING" id="519472.BHY08_01535"/>
<dbReference type="Pfam" id="PF14335">
    <property type="entry name" value="DUF4391"/>
    <property type="match status" value="1"/>
</dbReference>